<evidence type="ECO:0000256" key="4">
    <source>
        <dbReference type="ARBA" id="ARBA00022989"/>
    </source>
</evidence>
<organism evidence="8 9">
    <name type="scientific">Anaerolinea thermolimosa</name>
    <dbReference type="NCBI Taxonomy" id="229919"/>
    <lineage>
        <taxon>Bacteria</taxon>
        <taxon>Bacillati</taxon>
        <taxon>Chloroflexota</taxon>
        <taxon>Anaerolineae</taxon>
        <taxon>Anaerolineales</taxon>
        <taxon>Anaerolineaceae</taxon>
        <taxon>Anaerolinea</taxon>
    </lineage>
</organism>
<evidence type="ECO:0000313" key="9">
    <source>
        <dbReference type="Proteomes" id="UP000264141"/>
    </source>
</evidence>
<dbReference type="PANTHER" id="PTHR35007:SF2">
    <property type="entry name" value="PILUS ASSEMBLE PROTEIN"/>
    <property type="match status" value="1"/>
</dbReference>
<name>A0A3D1JHU7_9CHLR</name>
<feature type="transmembrane region" description="Helical" evidence="6">
    <location>
        <begin position="6"/>
        <end position="26"/>
    </location>
</feature>
<evidence type="ECO:0000256" key="6">
    <source>
        <dbReference type="SAM" id="Phobius"/>
    </source>
</evidence>
<dbReference type="AlphaFoldDB" id="A0A3D1JHU7"/>
<feature type="domain" description="Type II secretion system protein GspF" evidence="7">
    <location>
        <begin position="177"/>
        <end position="302"/>
    </location>
</feature>
<gene>
    <name evidence="8" type="ORF">DEQ80_09850</name>
</gene>
<dbReference type="STRING" id="229919.GCA_001050195_01836"/>
<dbReference type="Pfam" id="PF00482">
    <property type="entry name" value="T2SSF"/>
    <property type="match status" value="1"/>
</dbReference>
<keyword evidence="4 6" id="KW-1133">Transmembrane helix</keyword>
<evidence type="ECO:0000259" key="7">
    <source>
        <dbReference type="Pfam" id="PF00482"/>
    </source>
</evidence>
<comment type="caution">
    <text evidence="8">The sequence shown here is derived from an EMBL/GenBank/DDBJ whole genome shotgun (WGS) entry which is preliminary data.</text>
</comment>
<dbReference type="EMBL" id="DPBP01000037">
    <property type="protein sequence ID" value="HCE18149.1"/>
    <property type="molecule type" value="Genomic_DNA"/>
</dbReference>
<evidence type="ECO:0000256" key="3">
    <source>
        <dbReference type="ARBA" id="ARBA00022692"/>
    </source>
</evidence>
<proteinExistence type="predicted"/>
<evidence type="ECO:0000256" key="5">
    <source>
        <dbReference type="ARBA" id="ARBA00023136"/>
    </source>
</evidence>
<reference evidence="8 9" key="1">
    <citation type="journal article" date="2018" name="Nat. Biotechnol.">
        <title>A standardized bacterial taxonomy based on genome phylogeny substantially revises the tree of life.</title>
        <authorList>
            <person name="Parks D.H."/>
            <person name="Chuvochina M."/>
            <person name="Waite D.W."/>
            <person name="Rinke C."/>
            <person name="Skarshewski A."/>
            <person name="Chaumeil P.A."/>
            <person name="Hugenholtz P."/>
        </authorList>
    </citation>
    <scope>NUCLEOTIDE SEQUENCE [LARGE SCALE GENOMIC DNA]</scope>
    <source>
        <strain evidence="8">UBA8781</strain>
    </source>
</reference>
<keyword evidence="2" id="KW-1003">Cell membrane</keyword>
<dbReference type="InterPro" id="IPR018076">
    <property type="entry name" value="T2SS_GspF_dom"/>
</dbReference>
<evidence type="ECO:0000313" key="8">
    <source>
        <dbReference type="EMBL" id="HCE18149.1"/>
    </source>
</evidence>
<evidence type="ECO:0000256" key="1">
    <source>
        <dbReference type="ARBA" id="ARBA00004651"/>
    </source>
</evidence>
<comment type="subcellular location">
    <subcellularLocation>
        <location evidence="1">Cell membrane</location>
        <topology evidence="1">Multi-pass membrane protein</topology>
    </subcellularLocation>
</comment>
<evidence type="ECO:0000256" key="2">
    <source>
        <dbReference type="ARBA" id="ARBA00022475"/>
    </source>
</evidence>
<keyword evidence="3 6" id="KW-0812">Transmembrane</keyword>
<feature type="transmembrane region" description="Helical" evidence="6">
    <location>
        <begin position="136"/>
        <end position="158"/>
    </location>
</feature>
<feature type="transmembrane region" description="Helical" evidence="6">
    <location>
        <begin position="286"/>
        <end position="307"/>
    </location>
</feature>
<dbReference type="Proteomes" id="UP000264141">
    <property type="component" value="Unassembled WGS sequence"/>
</dbReference>
<accession>A0A3D1JHU7</accession>
<protein>
    <submittedName>
        <fullName evidence="8">Type II secretion system protein</fullName>
    </submittedName>
</protein>
<feature type="transmembrane region" description="Helical" evidence="6">
    <location>
        <begin position="107"/>
        <end position="130"/>
    </location>
</feature>
<keyword evidence="5 6" id="KW-0472">Membrane</keyword>
<dbReference type="PANTHER" id="PTHR35007">
    <property type="entry name" value="INTEGRAL MEMBRANE PROTEIN-RELATED"/>
    <property type="match status" value="1"/>
</dbReference>
<sequence>MNFVTILIGVVALIIIGVAALVYIGLRNPQTTDERILQARLEEFNRRGEEVNLEKIELSLPFQERVIYPMARKLGEIAVKFTPQNALQSIARKLELAGSPGRLDPTVFLALQFIAAGTFGGILFLAITFGRVNWPIGQRFLIILGGTLLGFFFPQIWLTSRINRRQKEIRKAMPDALDLLTICVEAGLGFDAAMAKVAEKWESELSLAFARVIQEIQLGKIRREALRDMADRIGIPEMTSFVAAVIQSEQLGVSMAKVLRIQSDQMRVRRRQAAEEEAHKAPVKMLIPMALLIFPSLMITLMTPAALRLMNSALAGMFR</sequence>
<dbReference type="GO" id="GO:0005886">
    <property type="term" value="C:plasma membrane"/>
    <property type="evidence" value="ECO:0007669"/>
    <property type="project" value="UniProtKB-SubCell"/>
</dbReference>